<protein>
    <submittedName>
        <fullName evidence="2">YndM family protein</fullName>
    </submittedName>
</protein>
<dbReference type="EMBL" id="JBHMAF010000034">
    <property type="protein sequence ID" value="MFB9758569.1"/>
    <property type="molecule type" value="Genomic_DNA"/>
</dbReference>
<gene>
    <name evidence="2" type="ORF">ACFFMS_08555</name>
</gene>
<proteinExistence type="predicted"/>
<keyword evidence="1" id="KW-0472">Membrane</keyword>
<dbReference type="RefSeq" id="WP_379948863.1">
    <property type="nucleotide sequence ID" value="NZ_JBHMAF010000034.1"/>
</dbReference>
<evidence type="ECO:0000313" key="3">
    <source>
        <dbReference type="Proteomes" id="UP001589609"/>
    </source>
</evidence>
<comment type="caution">
    <text evidence="2">The sequence shown here is derived from an EMBL/GenBank/DDBJ whole genome shotgun (WGS) entry which is preliminary data.</text>
</comment>
<accession>A0ABV5WD95</accession>
<evidence type="ECO:0000313" key="2">
    <source>
        <dbReference type="EMBL" id="MFB9758569.1"/>
    </source>
</evidence>
<organism evidence="2 3">
    <name type="scientific">Ectobacillus funiculus</name>
    <dbReference type="NCBI Taxonomy" id="137993"/>
    <lineage>
        <taxon>Bacteria</taxon>
        <taxon>Bacillati</taxon>
        <taxon>Bacillota</taxon>
        <taxon>Bacilli</taxon>
        <taxon>Bacillales</taxon>
        <taxon>Bacillaceae</taxon>
        <taxon>Ectobacillus</taxon>
    </lineage>
</organism>
<evidence type="ECO:0000256" key="1">
    <source>
        <dbReference type="SAM" id="Phobius"/>
    </source>
</evidence>
<keyword evidence="3" id="KW-1185">Reference proteome</keyword>
<keyword evidence="1" id="KW-0812">Transmembrane</keyword>
<feature type="transmembrane region" description="Helical" evidence="1">
    <location>
        <begin position="29"/>
        <end position="47"/>
    </location>
</feature>
<name>A0ABV5WD95_9BACI</name>
<reference evidence="2 3" key="1">
    <citation type="submission" date="2024-09" db="EMBL/GenBank/DDBJ databases">
        <authorList>
            <person name="Sun Q."/>
            <person name="Mori K."/>
        </authorList>
    </citation>
    <scope>NUCLEOTIDE SEQUENCE [LARGE SCALE GENOMIC DNA]</scope>
    <source>
        <strain evidence="2 3">JCM 11201</strain>
    </source>
</reference>
<dbReference type="Pfam" id="PF10710">
    <property type="entry name" value="DUF2512"/>
    <property type="match status" value="1"/>
</dbReference>
<keyword evidence="1" id="KW-1133">Transmembrane helix</keyword>
<feature type="transmembrane region" description="Helical" evidence="1">
    <location>
        <begin position="59"/>
        <end position="81"/>
    </location>
</feature>
<sequence length="154" mass="17480">MKHITVLLVKFISCIIAFAVGLDLFFDANMVDILSFSLFVTVVSYMLGDRIVLPNWGRAAATVVDFLLVYLSVWIFGSVLLHSYVQIAWGSILSAVIIGAAEIFVHARLLDHISPERETRDRQSAVFNRRLAYGTEFAEEQDIRSAKYEKEYEE</sequence>
<dbReference type="Proteomes" id="UP001589609">
    <property type="component" value="Unassembled WGS sequence"/>
</dbReference>
<feature type="transmembrane region" description="Helical" evidence="1">
    <location>
        <begin position="87"/>
        <end position="110"/>
    </location>
</feature>
<dbReference type="InterPro" id="IPR019649">
    <property type="entry name" value="DUF2512"/>
</dbReference>